<dbReference type="RefSeq" id="WP_047887196.1">
    <property type="nucleotide sequence ID" value="NZ_CP071325.1"/>
</dbReference>
<name>A0A0J1H1I8_9GAMM</name>
<dbReference type="AlphaFoldDB" id="A0A0J1H1I8"/>
<dbReference type="GO" id="GO:0030288">
    <property type="term" value="C:outer membrane-bounded periplasmic space"/>
    <property type="evidence" value="ECO:0007669"/>
    <property type="project" value="TreeGrafter"/>
</dbReference>
<evidence type="ECO:0000313" key="7">
    <source>
        <dbReference type="Proteomes" id="UP000035909"/>
    </source>
</evidence>
<evidence type="ECO:0000256" key="1">
    <source>
        <dbReference type="ARBA" id="ARBA00004418"/>
    </source>
</evidence>
<reference evidence="6 7" key="1">
    <citation type="submission" date="2015-05" db="EMBL/GenBank/DDBJ databases">
        <title>Photobacterium galathea sp. nov.</title>
        <authorList>
            <person name="Machado H."/>
            <person name="Gram L."/>
        </authorList>
    </citation>
    <scope>NUCLEOTIDE SEQUENCE [LARGE SCALE GENOMIC DNA]</scope>
    <source>
        <strain evidence="6 7">DSM 22954</strain>
    </source>
</reference>
<keyword evidence="3 5" id="KW-0732">Signal</keyword>
<dbReference type="CDD" id="cd09916">
    <property type="entry name" value="CpxP_like"/>
    <property type="match status" value="1"/>
</dbReference>
<comment type="similarity">
    <text evidence="2">Belongs to the CpxP/Spy family.</text>
</comment>
<dbReference type="OrthoDB" id="6105813at2"/>
<gene>
    <name evidence="6" type="primary">cpxP</name>
    <name evidence="6" type="ORF">ABT57_20875</name>
</gene>
<dbReference type="InterPro" id="IPR012899">
    <property type="entry name" value="LTXXQ"/>
</dbReference>
<evidence type="ECO:0000256" key="5">
    <source>
        <dbReference type="SAM" id="SignalP"/>
    </source>
</evidence>
<proteinExistence type="inferred from homology"/>
<dbReference type="EMBL" id="LDOU01000024">
    <property type="protein sequence ID" value="KLV05674.1"/>
    <property type="molecule type" value="Genomic_DNA"/>
</dbReference>
<dbReference type="GO" id="GO:0051082">
    <property type="term" value="F:unfolded protein binding"/>
    <property type="evidence" value="ECO:0007669"/>
    <property type="project" value="TreeGrafter"/>
</dbReference>
<dbReference type="PIRSF" id="PIRSF034445">
    <property type="entry name" value="CpxP_Spy"/>
    <property type="match status" value="1"/>
</dbReference>
<protein>
    <submittedName>
        <fullName evidence="6">Periplasmic repressor CpxP</fullName>
    </submittedName>
</protein>
<comment type="caution">
    <text evidence="6">The sequence shown here is derived from an EMBL/GenBank/DDBJ whole genome shotgun (WGS) entry which is preliminary data.</text>
</comment>
<evidence type="ECO:0000256" key="4">
    <source>
        <dbReference type="ARBA" id="ARBA00022764"/>
    </source>
</evidence>
<dbReference type="STRING" id="320778.ABT57_20875"/>
<evidence type="ECO:0000313" key="6">
    <source>
        <dbReference type="EMBL" id="KLV05674.1"/>
    </source>
</evidence>
<organism evidence="6 7">
    <name type="scientific">Photobacterium ganghwense</name>
    <dbReference type="NCBI Taxonomy" id="320778"/>
    <lineage>
        <taxon>Bacteria</taxon>
        <taxon>Pseudomonadati</taxon>
        <taxon>Pseudomonadota</taxon>
        <taxon>Gammaproteobacteria</taxon>
        <taxon>Vibrionales</taxon>
        <taxon>Vibrionaceae</taxon>
        <taxon>Photobacterium</taxon>
    </lineage>
</organism>
<dbReference type="PANTHER" id="PTHR38102:SF1">
    <property type="entry name" value="PERIPLASMIC CHAPERONE SPY"/>
    <property type="match status" value="1"/>
</dbReference>
<comment type="subcellular location">
    <subcellularLocation>
        <location evidence="1">Periplasm</location>
    </subcellularLocation>
</comment>
<dbReference type="InterPro" id="IPR052211">
    <property type="entry name" value="Cpx_auxiliary_protein"/>
</dbReference>
<dbReference type="PANTHER" id="PTHR38102">
    <property type="entry name" value="PERIPLASMIC CHAPERONE SPY"/>
    <property type="match status" value="1"/>
</dbReference>
<keyword evidence="7" id="KW-1185">Reference proteome</keyword>
<evidence type="ECO:0000256" key="2">
    <source>
        <dbReference type="ARBA" id="ARBA00008441"/>
    </source>
</evidence>
<dbReference type="NCBIfam" id="NF009391">
    <property type="entry name" value="PRK12750.1"/>
    <property type="match status" value="1"/>
</dbReference>
<dbReference type="Proteomes" id="UP000035909">
    <property type="component" value="Unassembled WGS sequence"/>
</dbReference>
<dbReference type="PATRIC" id="fig|320778.3.peg.4488"/>
<feature type="signal peptide" evidence="5">
    <location>
        <begin position="1"/>
        <end position="25"/>
    </location>
</feature>
<evidence type="ECO:0000256" key="3">
    <source>
        <dbReference type="ARBA" id="ARBA00022729"/>
    </source>
</evidence>
<dbReference type="Pfam" id="PF07813">
    <property type="entry name" value="LTXXQ"/>
    <property type="match status" value="1"/>
</dbReference>
<feature type="chain" id="PRO_5005252284" evidence="5">
    <location>
        <begin position="26"/>
        <end position="163"/>
    </location>
</feature>
<accession>A0A0J1H1I8</accession>
<keyword evidence="4" id="KW-0574">Periplasm</keyword>
<dbReference type="Gene3D" id="1.20.120.1490">
    <property type="match status" value="1"/>
</dbReference>
<sequence length="163" mass="18622">MKAMKKTLALAVLLPLTMASASALAYGGGMHHHGGKGGDCGMYDGKRMFSQLDLTAEQQEKMTAMRDANREARRSEMASHRTEMQAQHQKMQQLVLADNFDEAAVRELAKQMSEQQVEHRVTMLKQRHEMFKLLTPEQKTKFQQLQQDRMAQCQARWAEKAKN</sequence>